<protein>
    <recommendedName>
        <fullName evidence="1">SET domain-containing protein</fullName>
    </recommendedName>
</protein>
<dbReference type="PANTHER" id="PTHR46167:SF1">
    <property type="entry name" value="N-LYSINE METHYLTRANSFERASE KMT5A"/>
    <property type="match status" value="1"/>
</dbReference>
<dbReference type="InterPro" id="IPR001214">
    <property type="entry name" value="SET_dom"/>
</dbReference>
<dbReference type="PANTHER" id="PTHR46167">
    <property type="entry name" value="N-LYSINE METHYLTRANSFERASE KMT5A"/>
    <property type="match status" value="1"/>
</dbReference>
<organism evidence="2 3">
    <name type="scientific">Cardiosporidium cionae</name>
    <dbReference type="NCBI Taxonomy" id="476202"/>
    <lineage>
        <taxon>Eukaryota</taxon>
        <taxon>Sar</taxon>
        <taxon>Alveolata</taxon>
        <taxon>Apicomplexa</taxon>
        <taxon>Aconoidasida</taxon>
        <taxon>Nephromycida</taxon>
        <taxon>Cardiosporidium</taxon>
    </lineage>
</organism>
<dbReference type="SMART" id="SM00317">
    <property type="entry name" value="SET"/>
    <property type="match status" value="1"/>
</dbReference>
<dbReference type="Gene3D" id="2.170.270.10">
    <property type="entry name" value="SET domain"/>
    <property type="match status" value="1"/>
</dbReference>
<evidence type="ECO:0000259" key="1">
    <source>
        <dbReference type="PROSITE" id="PS50280"/>
    </source>
</evidence>
<dbReference type="Pfam" id="PF00856">
    <property type="entry name" value="SET"/>
    <property type="match status" value="1"/>
</dbReference>
<dbReference type="PROSITE" id="PS50280">
    <property type="entry name" value="SET"/>
    <property type="match status" value="1"/>
</dbReference>
<dbReference type="SUPFAM" id="SSF82199">
    <property type="entry name" value="SET domain"/>
    <property type="match status" value="1"/>
</dbReference>
<evidence type="ECO:0000313" key="3">
    <source>
        <dbReference type="Proteomes" id="UP000823046"/>
    </source>
</evidence>
<feature type="domain" description="SET" evidence="1">
    <location>
        <begin position="958"/>
        <end position="1087"/>
    </location>
</feature>
<proteinExistence type="predicted"/>
<comment type="caution">
    <text evidence="2">The sequence shown here is derived from an EMBL/GenBank/DDBJ whole genome shotgun (WGS) entry which is preliminary data.</text>
</comment>
<name>A0ABQ7J7A1_9APIC</name>
<evidence type="ECO:0000313" key="2">
    <source>
        <dbReference type="EMBL" id="KAF8819867.1"/>
    </source>
</evidence>
<dbReference type="InterPro" id="IPR046341">
    <property type="entry name" value="SET_dom_sf"/>
</dbReference>
<sequence length="1105" mass="125578">MNTLCANDISYIVFSKCCNDAAILLCAEEPLLLALKNVTMNISSARTKHDISTLSYRELSAFYKRRTPGKPEEFCLIGSLTTANPIFFGHETLLVLNSWTYDYKEDRRIETLQGSHQRHFAVYLPFRLPSFSQIFFGLMSCFDGIRRKSPHQLQALVDAFLVFGPIVYPSNVSPIPAVAYPVYGIQFCFFASHKAKDTVTLSLPFDGFSLDASVAVLLQCSAITASSFSADTTVATSLSTSPTDAPSERISQDGCFPHIPLDITLDPIKDRYHSEEECHGEKRQEAPSACSLFTQADCSHPHNPQTMTNQAKSDDFGATIPTKKISYDTNRAKIAEKNDVSLTCDVTIALQQRISEIEALCERFPHVYLNLHVNFSMEDDFPVDSRTRVPRMETKPVKVSTQPSVVSSIAQFHVYIRIDTPLMNLFLIVYPLNSERLFLSCIWYILLLSQSHSFDIIKRFPVTSMHEFFYYSWKVHQYTQRFARKLRFCLRWAFFRWRRYGKKTLSCCKKILNPSLTSSSVISFLLPQQSTKSETATTAESPHSLLDDETDTKVAGRPSAKFEEKSTQIRLLTKADEMGLPLLSTVCKNLAFYQNIESEEGISLIHSTSCQEKVASTVPSPVFTKSSDGLQPNKMLLTSGENYLSYDVAFPSLCPTTVSENISTYAPPLMSITSSSLPIPTETSNKISSQSNFSSLPLSTLVRTQVSSPLPSLPVSVETERCLLPLQNPELPLSPSFHYLEFVDVSPSASPPPPPPLRLIHRPRWKQGARYLLRVFQRRFASNISSLACRLKAIPSPLSAMLCHRPQQGKTKSKLPQRGTLLTLSSLRCGYCMGFPTVWRNLCISSRNLAYTKRQSMLSWQQFQLKIFLKQRYKDSLYLKRISPILEMKTRSIIAAKRNREQIFYDLRRKPPIDKYDPERIAAAVLTEEGVLLRQIQDLNYYQRQVMYKVCIKQRFQAPISIGFNPIKSKGRSVYSAYRIEQGEFILEYDGDLIDKAEFQRRERNRLRNRDSSSSSTFIFSFKLNGKKWYIDATSEQKNWGAGRLINHSHINPNLGVGSVFVEGRPRLFFYAKREIHPCEELLVDYGEQDSEVLSNPSFAWLRES</sequence>
<accession>A0ABQ7J7A1</accession>
<dbReference type="Proteomes" id="UP000823046">
    <property type="component" value="Unassembled WGS sequence"/>
</dbReference>
<dbReference type="EMBL" id="JADAQX010000572">
    <property type="protein sequence ID" value="KAF8819867.1"/>
    <property type="molecule type" value="Genomic_DNA"/>
</dbReference>
<reference evidence="2 3" key="1">
    <citation type="journal article" date="2020" name="bioRxiv">
        <title>Metabolic contributions of an alphaproteobacterial endosymbiont in the apicomplexan Cardiosporidium cionae.</title>
        <authorList>
            <person name="Hunter E.S."/>
            <person name="Paight C.J."/>
            <person name="Lane C.E."/>
        </authorList>
    </citation>
    <scope>NUCLEOTIDE SEQUENCE [LARGE SCALE GENOMIC DNA]</scope>
    <source>
        <strain evidence="2">ESH_2018</strain>
    </source>
</reference>
<keyword evidence="3" id="KW-1185">Reference proteome</keyword>
<dbReference type="InterPro" id="IPR051760">
    <property type="entry name" value="KMT5A"/>
</dbReference>
<gene>
    <name evidence="2" type="ORF">IE077_003873</name>
</gene>